<reference evidence="2" key="1">
    <citation type="submission" date="2021-01" db="EMBL/GenBank/DDBJ databases">
        <authorList>
            <person name="Corre E."/>
            <person name="Pelletier E."/>
            <person name="Niang G."/>
            <person name="Scheremetjew M."/>
            <person name="Finn R."/>
            <person name="Kale V."/>
            <person name="Holt S."/>
            <person name="Cochrane G."/>
            <person name="Meng A."/>
            <person name="Brown T."/>
            <person name="Cohen L."/>
        </authorList>
    </citation>
    <scope>NUCLEOTIDE SEQUENCE</scope>
    <source>
        <strain evidence="2">RCC1130</strain>
    </source>
</reference>
<feature type="region of interest" description="Disordered" evidence="1">
    <location>
        <begin position="123"/>
        <end position="156"/>
    </location>
</feature>
<name>A0A7S0NRJ8_9EUKA</name>
<protein>
    <submittedName>
        <fullName evidence="2">Uncharacterized protein</fullName>
    </submittedName>
</protein>
<evidence type="ECO:0000313" key="2">
    <source>
        <dbReference type="EMBL" id="CAD8528645.1"/>
    </source>
</evidence>
<feature type="compositionally biased region" description="Pro residues" evidence="1">
    <location>
        <begin position="127"/>
        <end position="149"/>
    </location>
</feature>
<proteinExistence type="predicted"/>
<dbReference type="EMBL" id="HBER01007856">
    <property type="protein sequence ID" value="CAD8528645.1"/>
    <property type="molecule type" value="Transcribed_RNA"/>
</dbReference>
<evidence type="ECO:0000256" key="1">
    <source>
        <dbReference type="SAM" id="MobiDB-lite"/>
    </source>
</evidence>
<accession>A0A7S0NRJ8</accession>
<feature type="region of interest" description="Disordered" evidence="1">
    <location>
        <begin position="1"/>
        <end position="39"/>
    </location>
</feature>
<gene>
    <name evidence="2" type="ORF">CLEP1334_LOCUS3897</name>
</gene>
<sequence length="280" mass="29696">MSPVPSLPPPSQPPPTTPPPIPPHIPPPPSAPPPPSPPPLLHFVVTVDDGPFAFEIRWKLECDGGKELSGGAPFEGSIWLSPSSSCQLTMEDDFEDGWQGVHWKGIGQKLSMAANLTKQIHTFSVPDVPPPSTPPRPTPPPSPSPPPSPLDTTIPAGGIRIVSGATGAKLACLRQGQDKNTTSAPWGAASATIALQCCEESKPGALDTCRRYIGSDSAQGCVGGKRPNMKEFTYAQAVTECARLGIKHNGGKPYVLCNHECDKQGCLYNEFPVYTRLPCE</sequence>
<dbReference type="AlphaFoldDB" id="A0A7S0NRJ8"/>
<organism evidence="2">
    <name type="scientific">Calcidiscus leptoporus</name>
    <dbReference type="NCBI Taxonomy" id="127549"/>
    <lineage>
        <taxon>Eukaryota</taxon>
        <taxon>Haptista</taxon>
        <taxon>Haptophyta</taxon>
        <taxon>Prymnesiophyceae</taxon>
        <taxon>Coccolithales</taxon>
        <taxon>Calcidiscaceae</taxon>
        <taxon>Calcidiscus</taxon>
    </lineage>
</organism>